<dbReference type="PRINTS" id="PR00035">
    <property type="entry name" value="HTHGNTR"/>
</dbReference>
<dbReference type="EMBL" id="CP040078">
    <property type="protein sequence ID" value="QCP54973.1"/>
    <property type="molecule type" value="Genomic_DNA"/>
</dbReference>
<dbReference type="SMART" id="SM00895">
    <property type="entry name" value="FCD"/>
    <property type="match status" value="1"/>
</dbReference>
<dbReference type="PANTHER" id="PTHR43537:SF50">
    <property type="entry name" value="TRANSCRIPTIONAL REGULATORY PROTEIN"/>
    <property type="match status" value="1"/>
</dbReference>
<dbReference type="PANTHER" id="PTHR43537">
    <property type="entry name" value="TRANSCRIPTIONAL REGULATOR, GNTR FAMILY"/>
    <property type="match status" value="1"/>
</dbReference>
<dbReference type="Gene3D" id="1.20.120.530">
    <property type="entry name" value="GntR ligand-binding domain-like"/>
    <property type="match status" value="1"/>
</dbReference>
<dbReference type="KEGG" id="tvl:FAZ95_33290"/>
<dbReference type="OrthoDB" id="8680857at2"/>
<organism evidence="5 6">
    <name type="scientific">Trinickia violacea</name>
    <dbReference type="NCBI Taxonomy" id="2571746"/>
    <lineage>
        <taxon>Bacteria</taxon>
        <taxon>Pseudomonadati</taxon>
        <taxon>Pseudomonadota</taxon>
        <taxon>Betaproteobacteria</taxon>
        <taxon>Burkholderiales</taxon>
        <taxon>Burkholderiaceae</taxon>
        <taxon>Trinickia</taxon>
    </lineage>
</organism>
<keyword evidence="6" id="KW-1185">Reference proteome</keyword>
<reference evidence="5 6" key="1">
    <citation type="submission" date="2019-05" db="EMBL/GenBank/DDBJ databases">
        <title>Burkholderia sp. DHOD12, isolated from subtropical forest soil.</title>
        <authorList>
            <person name="Gao Z.-H."/>
            <person name="Qiu L.-H."/>
        </authorList>
    </citation>
    <scope>NUCLEOTIDE SEQUENCE [LARGE SCALE GENOMIC DNA]</scope>
    <source>
        <strain evidence="5 6">DHOD12</strain>
    </source>
</reference>
<dbReference type="InterPro" id="IPR000524">
    <property type="entry name" value="Tscrpt_reg_HTH_GntR"/>
</dbReference>
<dbReference type="Gene3D" id="1.10.10.10">
    <property type="entry name" value="Winged helix-like DNA-binding domain superfamily/Winged helix DNA-binding domain"/>
    <property type="match status" value="1"/>
</dbReference>
<dbReference type="CDD" id="cd07377">
    <property type="entry name" value="WHTH_GntR"/>
    <property type="match status" value="1"/>
</dbReference>
<name>A0A4P8J3T7_9BURK</name>
<proteinExistence type="predicted"/>
<dbReference type="SUPFAM" id="SSF48008">
    <property type="entry name" value="GntR ligand-binding domain-like"/>
    <property type="match status" value="1"/>
</dbReference>
<evidence type="ECO:0000256" key="2">
    <source>
        <dbReference type="ARBA" id="ARBA00023125"/>
    </source>
</evidence>
<dbReference type="InterPro" id="IPR011711">
    <property type="entry name" value="GntR_C"/>
</dbReference>
<keyword evidence="3" id="KW-0804">Transcription</keyword>
<dbReference type="InterPro" id="IPR036388">
    <property type="entry name" value="WH-like_DNA-bd_sf"/>
</dbReference>
<evidence type="ECO:0000313" key="6">
    <source>
        <dbReference type="Proteomes" id="UP000298656"/>
    </source>
</evidence>
<dbReference type="InterPro" id="IPR036390">
    <property type="entry name" value="WH_DNA-bd_sf"/>
</dbReference>
<dbReference type="AlphaFoldDB" id="A0A4P8J3T7"/>
<evidence type="ECO:0000256" key="1">
    <source>
        <dbReference type="ARBA" id="ARBA00023015"/>
    </source>
</evidence>
<dbReference type="Pfam" id="PF00392">
    <property type="entry name" value="GntR"/>
    <property type="match status" value="1"/>
</dbReference>
<evidence type="ECO:0000256" key="3">
    <source>
        <dbReference type="ARBA" id="ARBA00023163"/>
    </source>
</evidence>
<dbReference type="PROSITE" id="PS50949">
    <property type="entry name" value="HTH_GNTR"/>
    <property type="match status" value="1"/>
</dbReference>
<sequence length="245" mass="26711">MASSILHTKTGDSLTESTASGAAEFAVTRPVLHESVTGALRKMIVEGSLAPGARLNERELCAVLGVSRTPLREALKVLAAEGLIDHQPNRGAVVAVMTEEEIGNTFDLLGCLESFAGELACAKITDPDLNELKALHFSMLACHSRGDLPGYYDYNRTIHDTINLLADNDVLRQTYLALNRRVEGLRFRSNHDAQKWARAVAEHGQMIEALEARDGTRMARLMRQHLDEKKQAVLGAMRAAAKPAA</sequence>
<dbReference type="SUPFAM" id="SSF46785">
    <property type="entry name" value="Winged helix' DNA-binding domain"/>
    <property type="match status" value="1"/>
</dbReference>
<evidence type="ECO:0000259" key="4">
    <source>
        <dbReference type="PROSITE" id="PS50949"/>
    </source>
</evidence>
<accession>A0A4P8J3T7</accession>
<dbReference type="InterPro" id="IPR008920">
    <property type="entry name" value="TF_FadR/GntR_C"/>
</dbReference>
<gene>
    <name evidence="5" type="ORF">FAZ95_33290</name>
</gene>
<dbReference type="GO" id="GO:0003700">
    <property type="term" value="F:DNA-binding transcription factor activity"/>
    <property type="evidence" value="ECO:0007669"/>
    <property type="project" value="InterPro"/>
</dbReference>
<protein>
    <submittedName>
        <fullName evidence="5">GntR family transcriptional regulator</fullName>
    </submittedName>
</protein>
<feature type="domain" description="HTH gntR-type" evidence="4">
    <location>
        <begin position="30"/>
        <end position="97"/>
    </location>
</feature>
<evidence type="ECO:0000313" key="5">
    <source>
        <dbReference type="EMBL" id="QCP54973.1"/>
    </source>
</evidence>
<keyword evidence="1" id="KW-0805">Transcription regulation</keyword>
<keyword evidence="2" id="KW-0238">DNA-binding</keyword>
<dbReference type="GO" id="GO:0003677">
    <property type="term" value="F:DNA binding"/>
    <property type="evidence" value="ECO:0007669"/>
    <property type="project" value="UniProtKB-KW"/>
</dbReference>
<dbReference type="Proteomes" id="UP000298656">
    <property type="component" value="Chromosome 2"/>
</dbReference>
<dbReference type="SMART" id="SM00345">
    <property type="entry name" value="HTH_GNTR"/>
    <property type="match status" value="1"/>
</dbReference>
<dbReference type="Pfam" id="PF07729">
    <property type="entry name" value="FCD"/>
    <property type="match status" value="1"/>
</dbReference>